<dbReference type="Proteomes" id="UP000499080">
    <property type="component" value="Unassembled WGS sequence"/>
</dbReference>
<accession>A0A4Y2KW41</accession>
<proteinExistence type="predicted"/>
<keyword evidence="2" id="KW-1185">Reference proteome</keyword>
<gene>
    <name evidence="1" type="ORF">AVEN_76858_1</name>
</gene>
<comment type="caution">
    <text evidence="1">The sequence shown here is derived from an EMBL/GenBank/DDBJ whole genome shotgun (WGS) entry which is preliminary data.</text>
</comment>
<reference evidence="1 2" key="1">
    <citation type="journal article" date="2019" name="Sci. Rep.">
        <title>Orb-weaving spider Araneus ventricosus genome elucidates the spidroin gene catalogue.</title>
        <authorList>
            <person name="Kono N."/>
            <person name="Nakamura H."/>
            <person name="Ohtoshi R."/>
            <person name="Moran D.A.P."/>
            <person name="Shinohara A."/>
            <person name="Yoshida Y."/>
            <person name="Fujiwara M."/>
            <person name="Mori M."/>
            <person name="Tomita M."/>
            <person name="Arakawa K."/>
        </authorList>
    </citation>
    <scope>NUCLEOTIDE SEQUENCE [LARGE SCALE GENOMIC DNA]</scope>
</reference>
<evidence type="ECO:0000313" key="2">
    <source>
        <dbReference type="Proteomes" id="UP000499080"/>
    </source>
</evidence>
<sequence>MSRYRTRYSATISAISPNSLLEVPREVVERGEFVTCLKAELRNELRS</sequence>
<organism evidence="1 2">
    <name type="scientific">Araneus ventricosus</name>
    <name type="common">Orbweaver spider</name>
    <name type="synonym">Epeira ventricosa</name>
    <dbReference type="NCBI Taxonomy" id="182803"/>
    <lineage>
        <taxon>Eukaryota</taxon>
        <taxon>Metazoa</taxon>
        <taxon>Ecdysozoa</taxon>
        <taxon>Arthropoda</taxon>
        <taxon>Chelicerata</taxon>
        <taxon>Arachnida</taxon>
        <taxon>Araneae</taxon>
        <taxon>Araneomorphae</taxon>
        <taxon>Entelegynae</taxon>
        <taxon>Araneoidea</taxon>
        <taxon>Araneidae</taxon>
        <taxon>Araneus</taxon>
    </lineage>
</organism>
<evidence type="ECO:0000313" key="1">
    <source>
        <dbReference type="EMBL" id="GBN06684.1"/>
    </source>
</evidence>
<dbReference type="AlphaFoldDB" id="A0A4Y2KW41"/>
<protein>
    <submittedName>
        <fullName evidence="1">Uncharacterized protein</fullName>
    </submittedName>
</protein>
<dbReference type="EMBL" id="BGPR01005091">
    <property type="protein sequence ID" value="GBN06684.1"/>
    <property type="molecule type" value="Genomic_DNA"/>
</dbReference>
<name>A0A4Y2KW41_ARAVE</name>
<feature type="non-terminal residue" evidence="1">
    <location>
        <position position="47"/>
    </location>
</feature>